<dbReference type="EMBL" id="OV170221">
    <property type="protein sequence ID" value="CAH0714699.1"/>
    <property type="molecule type" value="Genomic_DNA"/>
</dbReference>
<dbReference type="GO" id="GO:0007274">
    <property type="term" value="P:neuromuscular synaptic transmission"/>
    <property type="evidence" value="ECO:0007669"/>
    <property type="project" value="TreeGrafter"/>
</dbReference>
<evidence type="ECO:0000313" key="2">
    <source>
        <dbReference type="EMBL" id="CAH0714699.1"/>
    </source>
</evidence>
<dbReference type="Pfam" id="PF15993">
    <property type="entry name" value="Fuseless"/>
    <property type="match status" value="2"/>
</dbReference>
<protein>
    <recommendedName>
        <fullName evidence="4">Transmembrane protein</fullName>
    </recommendedName>
</protein>
<feature type="transmembrane region" description="Helical" evidence="1">
    <location>
        <begin position="83"/>
        <end position="105"/>
    </location>
</feature>
<keyword evidence="1" id="KW-0472">Membrane</keyword>
<evidence type="ECO:0000313" key="3">
    <source>
        <dbReference type="Proteomes" id="UP000838878"/>
    </source>
</evidence>
<dbReference type="AlphaFoldDB" id="A0A8J9Y0S9"/>
<feature type="transmembrane region" description="Helical" evidence="1">
    <location>
        <begin position="381"/>
        <end position="398"/>
    </location>
</feature>
<sequence length="628" mass="69544">MRIRCPCRGVAMSTAPSAEFISATAPAPSAQAWIFALEMPPNASDNLLPQEAIRTEKTVEDIEEAEEPIECDSAELRYGAGDAVFAALIVTPQVVSVWRGTWGLMELQANLFPNAQIFVLGITIHVCFALVRSYLLSRSKNAWGEEARAGRWVRERILCRIYSYIFILSNIMHWRGGWGLLDSLILLIVPSGDNYYRGLFYAVFTSLFYIAMVSFRSSRTLLAPPYFVVTDGKEFTYVFSTRFQNKLGALASAMRGSTAGLTDTLASGSNPALLEFADVVFASAVVAPAVVTYWKSTWSLMDLYVLSDPVSSAAACAAFGLCCDLVFCVFQTQLSKYLRPDRGRVVYYILSRFYTCVAGVACVGAWRGVWNLLNECTGDSARTLMSTTVAATLSLAALRTLRNICAAPFAVAVDSPQDYFNVPTMFRTSSRETALYILDCVFSVTVVGSLVVFVWRGSWALLDIFLYPDDLVKSCWTSLVVGYVLVVVTFGAQAPMRWAVAKLQGAPRLLVADVYHLVSFIATVNVWRGIWGLLDIYFFPDSPKLSNWCSHLVSLALLIVLNCSNSILVRGVYIDAEEPAGDCVVFPCHYLRLFFHKERIKKRHKRANAPVKTAEEASVPLQIPEEKV</sequence>
<keyword evidence="1" id="KW-0812">Transmembrane</keyword>
<organism evidence="2 3">
    <name type="scientific">Brenthis ino</name>
    <name type="common">lesser marbled fritillary</name>
    <dbReference type="NCBI Taxonomy" id="405034"/>
    <lineage>
        <taxon>Eukaryota</taxon>
        <taxon>Metazoa</taxon>
        <taxon>Ecdysozoa</taxon>
        <taxon>Arthropoda</taxon>
        <taxon>Hexapoda</taxon>
        <taxon>Insecta</taxon>
        <taxon>Pterygota</taxon>
        <taxon>Neoptera</taxon>
        <taxon>Endopterygota</taxon>
        <taxon>Lepidoptera</taxon>
        <taxon>Glossata</taxon>
        <taxon>Ditrysia</taxon>
        <taxon>Papilionoidea</taxon>
        <taxon>Nymphalidae</taxon>
        <taxon>Heliconiinae</taxon>
        <taxon>Argynnini</taxon>
        <taxon>Brenthis</taxon>
    </lineage>
</organism>
<feature type="transmembrane region" description="Helical" evidence="1">
    <location>
        <begin position="514"/>
        <end position="539"/>
    </location>
</feature>
<feature type="transmembrane region" description="Helical" evidence="1">
    <location>
        <begin position="545"/>
        <end position="563"/>
    </location>
</feature>
<feature type="transmembrane region" description="Helical" evidence="1">
    <location>
        <begin position="272"/>
        <end position="291"/>
    </location>
</feature>
<evidence type="ECO:0008006" key="4">
    <source>
        <dbReference type="Google" id="ProtNLM"/>
    </source>
</evidence>
<dbReference type="GO" id="GO:0070073">
    <property type="term" value="P:clustering of voltage-gated calcium channels"/>
    <property type="evidence" value="ECO:0007669"/>
    <property type="project" value="TreeGrafter"/>
</dbReference>
<dbReference type="InterPro" id="IPR032751">
    <property type="entry name" value="Fuseless"/>
</dbReference>
<feature type="non-terminal residue" evidence="2">
    <location>
        <position position="628"/>
    </location>
</feature>
<dbReference type="GO" id="GO:0042734">
    <property type="term" value="C:presynaptic membrane"/>
    <property type="evidence" value="ECO:0007669"/>
    <property type="project" value="TreeGrafter"/>
</dbReference>
<feature type="transmembrane region" description="Helical" evidence="1">
    <location>
        <begin position="345"/>
        <end position="369"/>
    </location>
</feature>
<proteinExistence type="predicted"/>
<reference evidence="2" key="1">
    <citation type="submission" date="2021-12" db="EMBL/GenBank/DDBJ databases">
        <authorList>
            <person name="Martin H S."/>
        </authorList>
    </citation>
    <scope>NUCLEOTIDE SEQUENCE</scope>
</reference>
<gene>
    <name evidence="2" type="ORF">BINO364_LOCUS1719</name>
</gene>
<name>A0A8J9Y0S9_9NEOP</name>
<dbReference type="GO" id="GO:0007270">
    <property type="term" value="P:neuron-neuron synaptic transmission"/>
    <property type="evidence" value="ECO:0007669"/>
    <property type="project" value="TreeGrafter"/>
</dbReference>
<dbReference type="PANTHER" id="PTHR35270">
    <property type="entry name" value="FUSELESS, ISOFORM A"/>
    <property type="match status" value="1"/>
</dbReference>
<feature type="transmembrane region" description="Helical" evidence="1">
    <location>
        <begin position="117"/>
        <end position="136"/>
    </location>
</feature>
<feature type="transmembrane region" description="Helical" evidence="1">
    <location>
        <begin position="476"/>
        <end position="494"/>
    </location>
</feature>
<dbReference type="OrthoDB" id="45313at2759"/>
<feature type="transmembrane region" description="Helical" evidence="1">
    <location>
        <begin position="434"/>
        <end position="456"/>
    </location>
</feature>
<dbReference type="PANTHER" id="PTHR35270:SF2">
    <property type="entry name" value="FUSELESS, ISOFORM A"/>
    <property type="match status" value="1"/>
</dbReference>
<dbReference type="Proteomes" id="UP000838878">
    <property type="component" value="Chromosome 1"/>
</dbReference>
<feature type="transmembrane region" description="Helical" evidence="1">
    <location>
        <begin position="311"/>
        <end position="333"/>
    </location>
</feature>
<feature type="transmembrane region" description="Helical" evidence="1">
    <location>
        <begin position="195"/>
        <end position="215"/>
    </location>
</feature>
<accession>A0A8J9Y0S9</accession>
<feature type="transmembrane region" description="Helical" evidence="1">
    <location>
        <begin position="157"/>
        <end position="175"/>
    </location>
</feature>
<keyword evidence="1" id="KW-1133">Transmembrane helix</keyword>
<keyword evidence="3" id="KW-1185">Reference proteome</keyword>
<evidence type="ECO:0000256" key="1">
    <source>
        <dbReference type="SAM" id="Phobius"/>
    </source>
</evidence>